<proteinExistence type="predicted"/>
<feature type="domain" description="Rhodanese" evidence="2">
    <location>
        <begin position="32"/>
        <end position="79"/>
    </location>
</feature>
<protein>
    <recommendedName>
        <fullName evidence="2">Rhodanese domain-containing protein</fullName>
    </recommendedName>
</protein>
<evidence type="ECO:0000259" key="2">
    <source>
        <dbReference type="PROSITE" id="PS50206"/>
    </source>
</evidence>
<name>A0A4R4WKN4_9ACTN</name>
<evidence type="ECO:0000313" key="3">
    <source>
        <dbReference type="EMBL" id="TDD19679.1"/>
    </source>
</evidence>
<sequence length="93" mass="9338">MMERITREESPALLEHGVGQVVPDRAATVVATVVVCCSGPCGDHSKIAAAVFTRIGYAGVRVCAGGRQGRAEAGSSFEGGRVATPAAGAGRPA</sequence>
<dbReference type="InterPro" id="IPR036873">
    <property type="entry name" value="Rhodanese-like_dom_sf"/>
</dbReference>
<comment type="caution">
    <text evidence="3">The sequence shown here is derived from an EMBL/GenBank/DDBJ whole genome shotgun (WGS) entry which is preliminary data.</text>
</comment>
<reference evidence="3 4" key="1">
    <citation type="submission" date="2019-03" db="EMBL/GenBank/DDBJ databases">
        <title>Draft genome sequences of novel Actinobacteria.</title>
        <authorList>
            <person name="Sahin N."/>
            <person name="Ay H."/>
            <person name="Saygin H."/>
        </authorList>
    </citation>
    <scope>NUCLEOTIDE SEQUENCE [LARGE SCALE GENOMIC DNA]</scope>
    <source>
        <strain evidence="3 4">KC712</strain>
    </source>
</reference>
<dbReference type="RefSeq" id="WP_132510253.1">
    <property type="nucleotide sequence ID" value="NZ_SMKP01000054.1"/>
</dbReference>
<dbReference type="Proteomes" id="UP000294543">
    <property type="component" value="Unassembled WGS sequence"/>
</dbReference>
<dbReference type="OrthoDB" id="9802991at2"/>
<organism evidence="3 4">
    <name type="scientific">Nonomuraea diastatica</name>
    <dbReference type="NCBI Taxonomy" id="1848329"/>
    <lineage>
        <taxon>Bacteria</taxon>
        <taxon>Bacillati</taxon>
        <taxon>Actinomycetota</taxon>
        <taxon>Actinomycetes</taxon>
        <taxon>Streptosporangiales</taxon>
        <taxon>Streptosporangiaceae</taxon>
        <taxon>Nonomuraea</taxon>
    </lineage>
</organism>
<dbReference type="SUPFAM" id="SSF52821">
    <property type="entry name" value="Rhodanese/Cell cycle control phosphatase"/>
    <property type="match status" value="1"/>
</dbReference>
<evidence type="ECO:0000256" key="1">
    <source>
        <dbReference type="SAM" id="MobiDB-lite"/>
    </source>
</evidence>
<dbReference type="EMBL" id="SMKP01000054">
    <property type="protein sequence ID" value="TDD19679.1"/>
    <property type="molecule type" value="Genomic_DNA"/>
</dbReference>
<dbReference type="AlphaFoldDB" id="A0A4R4WKN4"/>
<accession>A0A4R4WKN4</accession>
<feature type="region of interest" description="Disordered" evidence="1">
    <location>
        <begin position="70"/>
        <end position="93"/>
    </location>
</feature>
<gene>
    <name evidence="3" type="ORF">E1294_20010</name>
</gene>
<dbReference type="PROSITE" id="PS50206">
    <property type="entry name" value="RHODANESE_3"/>
    <property type="match status" value="1"/>
</dbReference>
<evidence type="ECO:0000313" key="4">
    <source>
        <dbReference type="Proteomes" id="UP000294543"/>
    </source>
</evidence>
<keyword evidence="4" id="KW-1185">Reference proteome</keyword>
<dbReference type="InterPro" id="IPR001763">
    <property type="entry name" value="Rhodanese-like_dom"/>
</dbReference>